<evidence type="ECO:0000313" key="1">
    <source>
        <dbReference type="EMBL" id="WLI73617.1"/>
    </source>
</evidence>
<proteinExistence type="predicted"/>
<reference evidence="1 2" key="1">
    <citation type="submission" date="2023-08" db="EMBL/GenBank/DDBJ databases">
        <title>Transcriptome Analysis of Halomonas alkalicola CICC 11012s to Identify the Genes Involved in Alkaline Tolerances.</title>
        <authorList>
            <person name="Zhai L."/>
        </authorList>
    </citation>
    <scope>NUCLEOTIDE SEQUENCE [LARGE SCALE GENOMIC DNA]</scope>
    <source>
        <strain evidence="1 2">CICC 11012s</strain>
    </source>
</reference>
<evidence type="ECO:0000313" key="2">
    <source>
        <dbReference type="Proteomes" id="UP001235344"/>
    </source>
</evidence>
<accession>A0ABY9H674</accession>
<dbReference type="Proteomes" id="UP001235344">
    <property type="component" value="Chromosome"/>
</dbReference>
<keyword evidence="2" id="KW-1185">Reference proteome</keyword>
<sequence>MALSPWHVASHLHCHDVASLLADDIPDEYEEWRRAIFNAAHLGELKPYRVMEHAPKPGIKLRGEELMLSDCSWQPRDVDDTSWHLALADRVQLTFERQEIYRWLKSTGATDGDIPEALRAKHANAMERAQQQDRPLHARRRHTYLTLIEALALEAMDGVIPDQPYKAAITLQAILERRGLKLDKDPIADTIKEIQAIREDRATEGS</sequence>
<dbReference type="RefSeq" id="WP_305501433.1">
    <property type="nucleotide sequence ID" value="NZ_CP131913.1"/>
</dbReference>
<protein>
    <submittedName>
        <fullName evidence="1">Uncharacterized protein</fullName>
    </submittedName>
</protein>
<name>A0ABY9H674_9GAMM</name>
<organism evidence="1 2">
    <name type="scientific">Halomonas alkalicola</name>
    <dbReference type="NCBI Taxonomy" id="1930622"/>
    <lineage>
        <taxon>Bacteria</taxon>
        <taxon>Pseudomonadati</taxon>
        <taxon>Pseudomonadota</taxon>
        <taxon>Gammaproteobacteria</taxon>
        <taxon>Oceanospirillales</taxon>
        <taxon>Halomonadaceae</taxon>
        <taxon>Halomonas</taxon>
    </lineage>
</organism>
<gene>
    <name evidence="1" type="ORF">B6N23_01355</name>
</gene>
<dbReference type="EMBL" id="CP131913">
    <property type="protein sequence ID" value="WLI73617.1"/>
    <property type="molecule type" value="Genomic_DNA"/>
</dbReference>